<dbReference type="AlphaFoldDB" id="A0AAW1PZS5"/>
<feature type="compositionally biased region" description="Low complexity" evidence="3">
    <location>
        <begin position="39"/>
        <end position="58"/>
    </location>
</feature>
<dbReference type="InterPro" id="IPR039633">
    <property type="entry name" value="PAP"/>
</dbReference>
<reference evidence="5 6" key="1">
    <citation type="journal article" date="2024" name="Nat. Commun.">
        <title>Phylogenomics reveals the evolutionary origins of lichenization in chlorophyte algae.</title>
        <authorList>
            <person name="Puginier C."/>
            <person name="Libourel C."/>
            <person name="Otte J."/>
            <person name="Skaloud P."/>
            <person name="Haon M."/>
            <person name="Grisel S."/>
            <person name="Petersen M."/>
            <person name="Berrin J.G."/>
            <person name="Delaux P.M."/>
            <person name="Dal Grande F."/>
            <person name="Keller J."/>
        </authorList>
    </citation>
    <scope>NUCLEOTIDE SEQUENCE [LARGE SCALE GENOMIC DNA]</scope>
    <source>
        <strain evidence="5 6">SAG 2036</strain>
    </source>
</reference>
<accession>A0AAW1PZS5</accession>
<feature type="compositionally biased region" description="Polar residues" evidence="3">
    <location>
        <begin position="242"/>
        <end position="254"/>
    </location>
</feature>
<evidence type="ECO:0000256" key="1">
    <source>
        <dbReference type="ARBA" id="ARBA00004474"/>
    </source>
</evidence>
<protein>
    <recommendedName>
        <fullName evidence="4">Plastid lipid-associated protein/fibrillin conserved domain-containing protein</fullName>
    </recommendedName>
</protein>
<comment type="subcellular location">
    <subcellularLocation>
        <location evidence="1">Plastid</location>
    </subcellularLocation>
</comment>
<organism evidence="5 6">
    <name type="scientific">Symbiochloris irregularis</name>
    <dbReference type="NCBI Taxonomy" id="706552"/>
    <lineage>
        <taxon>Eukaryota</taxon>
        <taxon>Viridiplantae</taxon>
        <taxon>Chlorophyta</taxon>
        <taxon>core chlorophytes</taxon>
        <taxon>Trebouxiophyceae</taxon>
        <taxon>Trebouxiales</taxon>
        <taxon>Trebouxiaceae</taxon>
        <taxon>Symbiochloris</taxon>
    </lineage>
</organism>
<feature type="compositionally biased region" description="Basic and acidic residues" evidence="3">
    <location>
        <begin position="107"/>
        <end position="160"/>
    </location>
</feature>
<dbReference type="SUPFAM" id="SSF58113">
    <property type="entry name" value="Apolipoprotein A-I"/>
    <property type="match status" value="1"/>
</dbReference>
<evidence type="ECO:0000313" key="5">
    <source>
        <dbReference type="EMBL" id="KAK9813937.1"/>
    </source>
</evidence>
<dbReference type="GO" id="GO:0009536">
    <property type="term" value="C:plastid"/>
    <property type="evidence" value="ECO:0007669"/>
    <property type="project" value="UniProtKB-SubCell"/>
</dbReference>
<dbReference type="Pfam" id="PF04755">
    <property type="entry name" value="PAP_fibrillin"/>
    <property type="match status" value="1"/>
</dbReference>
<dbReference type="Gene3D" id="1.20.120.20">
    <property type="entry name" value="Apolipoprotein"/>
    <property type="match status" value="1"/>
</dbReference>
<proteinExistence type="predicted"/>
<dbReference type="Proteomes" id="UP001465755">
    <property type="component" value="Unassembled WGS sequence"/>
</dbReference>
<gene>
    <name evidence="5" type="ORF">WJX73_005655</name>
</gene>
<dbReference type="InterPro" id="IPR006843">
    <property type="entry name" value="PAP/fibrillin_dom"/>
</dbReference>
<sequence length="489" mass="51981">MAGAELLGIRGSVAQHRPRCPRSLQQPRRPLRSTLQVVAAASPADDQSKKSAAAKAAAVTRGKKAEELVKGDIETSATVKGKGSQSSTPSARNAPRVKYGTSSTAKRNVDEGADTAKDAIDDAADAAKDTAKDTRAQTRRQAADVKENVDEGAEVVKEGVDQAADQLSQGAEELRVNLEEAGEVAEEQLDEASRALEDFAERAPDQVADAAQQAVDATADGLNAAQRAFEQAAEPGPPSPYGQVSLTTLESNPFDSRPGPTAGKERQVDYYKRRLLYVTAGLDRGFAANPNASSEVETAVYSLTSATDPVVLSWTSGPGETSTTLSQLNGTWRLIYSSAFATGNLGGSAPGGGPAVGLVPAQLGQVYQTISAYTNRLDNVVELYARIGLPNLPGLPEREPIVTTLTLRHLFEPLAGSTSQITFEDTEVKTTGGFGGWLGKLPEFRLPQLPESLRPSRDSRSSTFETLFLDDDLRISRGRNGELRIFIKT</sequence>
<feature type="compositionally biased region" description="Basic and acidic residues" evidence="3">
    <location>
        <begin position="63"/>
        <end position="73"/>
    </location>
</feature>
<feature type="region of interest" description="Disordered" evidence="3">
    <location>
        <begin position="231"/>
        <end position="265"/>
    </location>
</feature>
<evidence type="ECO:0000313" key="6">
    <source>
        <dbReference type="Proteomes" id="UP001465755"/>
    </source>
</evidence>
<evidence type="ECO:0000259" key="4">
    <source>
        <dbReference type="Pfam" id="PF04755"/>
    </source>
</evidence>
<comment type="caution">
    <text evidence="5">The sequence shown here is derived from an EMBL/GenBank/DDBJ whole genome shotgun (WGS) entry which is preliminary data.</text>
</comment>
<evidence type="ECO:0000256" key="2">
    <source>
        <dbReference type="ARBA" id="ARBA00022640"/>
    </source>
</evidence>
<keyword evidence="6" id="KW-1185">Reference proteome</keyword>
<feature type="region of interest" description="Disordered" evidence="3">
    <location>
        <begin position="1"/>
        <end position="160"/>
    </location>
</feature>
<dbReference type="PANTHER" id="PTHR31906">
    <property type="entry name" value="PLASTID-LIPID-ASSOCIATED PROTEIN 4, CHLOROPLASTIC-RELATED"/>
    <property type="match status" value="1"/>
</dbReference>
<dbReference type="EMBL" id="JALJOQ010000002">
    <property type="protein sequence ID" value="KAK9813937.1"/>
    <property type="molecule type" value="Genomic_DNA"/>
</dbReference>
<name>A0AAW1PZS5_9CHLO</name>
<feature type="compositionally biased region" description="Polar residues" evidence="3">
    <location>
        <begin position="75"/>
        <end position="91"/>
    </location>
</feature>
<keyword evidence="2" id="KW-0934">Plastid</keyword>
<evidence type="ECO:0000256" key="3">
    <source>
        <dbReference type="SAM" id="MobiDB-lite"/>
    </source>
</evidence>
<feature type="domain" description="Plastid lipid-associated protein/fibrillin conserved" evidence="4">
    <location>
        <begin position="271"/>
        <end position="486"/>
    </location>
</feature>